<dbReference type="InterPro" id="IPR009297">
    <property type="entry name" value="DUF952"/>
</dbReference>
<keyword evidence="2" id="KW-1185">Reference proteome</keyword>
<dbReference type="Gene3D" id="3.20.170.20">
    <property type="entry name" value="Protein of unknown function DUF952"/>
    <property type="match status" value="1"/>
</dbReference>
<dbReference type="Proteomes" id="UP001596137">
    <property type="component" value="Unassembled WGS sequence"/>
</dbReference>
<dbReference type="PANTHER" id="PTHR34129:SF1">
    <property type="entry name" value="DUF952 DOMAIN-CONTAINING PROTEIN"/>
    <property type="match status" value="1"/>
</dbReference>
<dbReference type="RefSeq" id="WP_380759960.1">
    <property type="nucleotide sequence ID" value="NZ_JBHSRF010000066.1"/>
</dbReference>
<dbReference type="EMBL" id="JBHSRF010000066">
    <property type="protein sequence ID" value="MFC6085626.1"/>
    <property type="molecule type" value="Genomic_DNA"/>
</dbReference>
<organism evidence="1 2">
    <name type="scientific">Sphaerisporangium aureirubrum</name>
    <dbReference type="NCBI Taxonomy" id="1544736"/>
    <lineage>
        <taxon>Bacteria</taxon>
        <taxon>Bacillati</taxon>
        <taxon>Actinomycetota</taxon>
        <taxon>Actinomycetes</taxon>
        <taxon>Streptosporangiales</taxon>
        <taxon>Streptosporangiaceae</taxon>
        <taxon>Sphaerisporangium</taxon>
    </lineage>
</organism>
<protein>
    <submittedName>
        <fullName evidence="1">DUF952 domain-containing protein</fullName>
    </submittedName>
</protein>
<dbReference type="Pfam" id="PF06108">
    <property type="entry name" value="DUF952"/>
    <property type="match status" value="1"/>
</dbReference>
<dbReference type="SUPFAM" id="SSF56399">
    <property type="entry name" value="ADP-ribosylation"/>
    <property type="match status" value="1"/>
</dbReference>
<reference evidence="2" key="1">
    <citation type="journal article" date="2019" name="Int. J. Syst. Evol. Microbiol.">
        <title>The Global Catalogue of Microorganisms (GCM) 10K type strain sequencing project: providing services to taxonomists for standard genome sequencing and annotation.</title>
        <authorList>
            <consortium name="The Broad Institute Genomics Platform"/>
            <consortium name="The Broad Institute Genome Sequencing Center for Infectious Disease"/>
            <person name="Wu L."/>
            <person name="Ma J."/>
        </authorList>
    </citation>
    <scope>NUCLEOTIDE SEQUENCE [LARGE SCALE GENOMIC DNA]</scope>
    <source>
        <strain evidence="2">JCM 30346</strain>
    </source>
</reference>
<sequence>MILHLALAADWAAARQAGEYRVSTLGRTLEQEGYIHACSGREQLDGVAGRYYGGVTEPLVVLAIDESLLGCPVVLETPPGAAERFPHIYGPVPAGAVVSATPYPPAGD</sequence>
<accession>A0ABW1NR99</accession>
<evidence type="ECO:0000313" key="1">
    <source>
        <dbReference type="EMBL" id="MFC6085626.1"/>
    </source>
</evidence>
<gene>
    <name evidence="1" type="ORF">ACFP1K_30985</name>
</gene>
<dbReference type="PANTHER" id="PTHR34129">
    <property type="entry name" value="BLR1139 PROTEIN"/>
    <property type="match status" value="1"/>
</dbReference>
<comment type="caution">
    <text evidence="1">The sequence shown here is derived from an EMBL/GenBank/DDBJ whole genome shotgun (WGS) entry which is preliminary data.</text>
</comment>
<name>A0ABW1NR99_9ACTN</name>
<evidence type="ECO:0000313" key="2">
    <source>
        <dbReference type="Proteomes" id="UP001596137"/>
    </source>
</evidence>
<proteinExistence type="predicted"/>